<reference evidence="1 2" key="1">
    <citation type="journal article" date="2018" name="PLoS ONE">
        <title>The draft genome of Kipferlia bialata reveals reductive genome evolution in fornicate parasites.</title>
        <authorList>
            <person name="Tanifuji G."/>
            <person name="Takabayashi S."/>
            <person name="Kume K."/>
            <person name="Takagi M."/>
            <person name="Nakayama T."/>
            <person name="Kamikawa R."/>
            <person name="Inagaki Y."/>
            <person name="Hashimoto T."/>
        </authorList>
    </citation>
    <scope>NUCLEOTIDE SEQUENCE [LARGE SCALE GENOMIC DNA]</scope>
    <source>
        <strain evidence="1">NY0173</strain>
    </source>
</reference>
<organism evidence="1 2">
    <name type="scientific">Kipferlia bialata</name>
    <dbReference type="NCBI Taxonomy" id="797122"/>
    <lineage>
        <taxon>Eukaryota</taxon>
        <taxon>Metamonada</taxon>
        <taxon>Carpediemonas-like organisms</taxon>
        <taxon>Kipferlia</taxon>
    </lineage>
</organism>
<dbReference type="Proteomes" id="UP000265618">
    <property type="component" value="Unassembled WGS sequence"/>
</dbReference>
<evidence type="ECO:0000313" key="2">
    <source>
        <dbReference type="Proteomes" id="UP000265618"/>
    </source>
</evidence>
<dbReference type="AlphaFoldDB" id="A0A9K3GSF1"/>
<feature type="non-terminal residue" evidence="1">
    <location>
        <position position="37"/>
    </location>
</feature>
<protein>
    <submittedName>
        <fullName evidence="1">Uncharacterized protein</fullName>
    </submittedName>
</protein>
<accession>A0A9K3GSF1</accession>
<sequence>CIQSNLSAELAAIHDEAENLMAAYREEGMGGTRDLSL</sequence>
<name>A0A9K3GSF1_9EUKA</name>
<feature type="non-terminal residue" evidence="1">
    <location>
        <position position="1"/>
    </location>
</feature>
<keyword evidence="2" id="KW-1185">Reference proteome</keyword>
<evidence type="ECO:0000313" key="1">
    <source>
        <dbReference type="EMBL" id="GIQ93120.1"/>
    </source>
</evidence>
<dbReference type="EMBL" id="BDIP01011523">
    <property type="protein sequence ID" value="GIQ93120.1"/>
    <property type="molecule type" value="Genomic_DNA"/>
</dbReference>
<proteinExistence type="predicted"/>
<comment type="caution">
    <text evidence="1">The sequence shown here is derived from an EMBL/GenBank/DDBJ whole genome shotgun (WGS) entry which is preliminary data.</text>
</comment>
<gene>
    <name evidence="1" type="ORF">KIPB_017364</name>
</gene>